<reference evidence="1" key="1">
    <citation type="submission" date="2023-10" db="EMBL/GenBank/DDBJ databases">
        <authorList>
            <person name="Chen Y."/>
            <person name="Shah S."/>
            <person name="Dougan E. K."/>
            <person name="Thang M."/>
            <person name="Chan C."/>
        </authorList>
    </citation>
    <scope>NUCLEOTIDE SEQUENCE [LARGE SCALE GENOMIC DNA]</scope>
</reference>
<dbReference type="Proteomes" id="UP001189429">
    <property type="component" value="Unassembled WGS sequence"/>
</dbReference>
<sequence length="241" mass="26816">SFGILCSCGTQSPLEPFLSLGTVCPGPFQALHFSSTVEVRIVLSHPCCIALGSLVIAFFIREDMFISSLLLPHFCHRTLQGLNNFVTSDIKMVAPGWLSRPSIAPGGFPWYSLGQVFQPFFCHCVCVLRRRCLGLGVRRFQFIAHPARRCVTALRGSASQARRPSLQVQAAMQGDCDLNGLDPAAAAEAQKLDLIRQGFRINWMNMRDAATGRVLWENHDWPVECLETEAQVPREVLQCRQ</sequence>
<dbReference type="Gene3D" id="2.70.50.40">
    <property type="entry name" value="GMP phosphodiesterase, delta subunit"/>
    <property type="match status" value="1"/>
</dbReference>
<dbReference type="EMBL" id="CAUYUJ010005267">
    <property type="protein sequence ID" value="CAK0812982.1"/>
    <property type="molecule type" value="Genomic_DNA"/>
</dbReference>
<evidence type="ECO:0000313" key="2">
    <source>
        <dbReference type="Proteomes" id="UP001189429"/>
    </source>
</evidence>
<keyword evidence="2" id="KW-1185">Reference proteome</keyword>
<comment type="caution">
    <text evidence="1">The sequence shown here is derived from an EMBL/GenBank/DDBJ whole genome shotgun (WGS) entry which is preliminary data.</text>
</comment>
<gene>
    <name evidence="1" type="ORF">PCOR1329_LOCUS17079</name>
</gene>
<accession>A0ABN9R2J9</accession>
<dbReference type="InterPro" id="IPR037036">
    <property type="entry name" value="PDED_dom_sf"/>
</dbReference>
<feature type="non-terminal residue" evidence="1">
    <location>
        <position position="1"/>
    </location>
</feature>
<evidence type="ECO:0000313" key="1">
    <source>
        <dbReference type="EMBL" id="CAK0812982.1"/>
    </source>
</evidence>
<organism evidence="1 2">
    <name type="scientific">Prorocentrum cordatum</name>
    <dbReference type="NCBI Taxonomy" id="2364126"/>
    <lineage>
        <taxon>Eukaryota</taxon>
        <taxon>Sar</taxon>
        <taxon>Alveolata</taxon>
        <taxon>Dinophyceae</taxon>
        <taxon>Prorocentrales</taxon>
        <taxon>Prorocentraceae</taxon>
        <taxon>Prorocentrum</taxon>
    </lineage>
</organism>
<feature type="non-terminal residue" evidence="1">
    <location>
        <position position="241"/>
    </location>
</feature>
<protein>
    <submittedName>
        <fullName evidence="1">Uncharacterized protein</fullName>
    </submittedName>
</protein>
<proteinExistence type="predicted"/>
<name>A0ABN9R2J9_9DINO</name>